<evidence type="ECO:0000313" key="2">
    <source>
        <dbReference type="EMBL" id="GLI71491.1"/>
    </source>
</evidence>
<keyword evidence="3" id="KW-1185">Reference proteome</keyword>
<feature type="region of interest" description="Disordered" evidence="1">
    <location>
        <begin position="110"/>
        <end position="132"/>
    </location>
</feature>
<gene>
    <name evidence="2" type="ORF">VaNZ11_016706</name>
</gene>
<dbReference type="Proteomes" id="UP001165090">
    <property type="component" value="Unassembled WGS sequence"/>
</dbReference>
<proteinExistence type="predicted"/>
<feature type="compositionally biased region" description="Basic residues" evidence="1">
    <location>
        <begin position="122"/>
        <end position="132"/>
    </location>
</feature>
<feature type="region of interest" description="Disordered" evidence="1">
    <location>
        <begin position="609"/>
        <end position="655"/>
    </location>
</feature>
<feature type="compositionally biased region" description="Polar residues" evidence="1">
    <location>
        <begin position="609"/>
        <end position="636"/>
    </location>
</feature>
<organism evidence="2 3">
    <name type="scientific">Volvox africanus</name>
    <dbReference type="NCBI Taxonomy" id="51714"/>
    <lineage>
        <taxon>Eukaryota</taxon>
        <taxon>Viridiplantae</taxon>
        <taxon>Chlorophyta</taxon>
        <taxon>core chlorophytes</taxon>
        <taxon>Chlorophyceae</taxon>
        <taxon>CS clade</taxon>
        <taxon>Chlamydomonadales</taxon>
        <taxon>Volvocaceae</taxon>
        <taxon>Volvox</taxon>
    </lineage>
</organism>
<accession>A0ABQ5SPE1</accession>
<comment type="caution">
    <text evidence="2">The sequence shown here is derived from an EMBL/GenBank/DDBJ whole genome shotgun (WGS) entry which is preliminary data.</text>
</comment>
<name>A0ABQ5SPE1_9CHLO</name>
<dbReference type="EMBL" id="BSDZ01000114">
    <property type="protein sequence ID" value="GLI71491.1"/>
    <property type="molecule type" value="Genomic_DNA"/>
</dbReference>
<reference evidence="2 3" key="1">
    <citation type="journal article" date="2023" name="IScience">
        <title>Expanded male sex-determining region conserved during the evolution of homothallism in the green alga Volvox.</title>
        <authorList>
            <person name="Yamamoto K."/>
            <person name="Matsuzaki R."/>
            <person name="Mahakham W."/>
            <person name="Heman W."/>
            <person name="Sekimoto H."/>
            <person name="Kawachi M."/>
            <person name="Minakuchi Y."/>
            <person name="Toyoda A."/>
            <person name="Nozaki H."/>
        </authorList>
    </citation>
    <scope>NUCLEOTIDE SEQUENCE [LARGE SCALE GENOMIC DNA]</scope>
    <source>
        <strain evidence="2 3">NIES-4468</strain>
    </source>
</reference>
<sequence>MLNGYRTHNGSPGRLWASRRARRSCWRTLLLHRDDSLAGPGPSSTAAAAALSASSAHRGASKTALASASTSALGAGHLSGRSQCRLQAHIAIRPPGLSAAHAALISPLGTETKGHNQTTKLASRHKGGGKARCKGAFSGTRFKEAELSHAGTLGSDVDQDQQGGFIWGSPGSSTGLASCSSALEGMGRSRPGPAPSESIPNVNVLDVVMASATGAPVSTASTTSIPGTCNPIQFERNRPAKSILDIANAPHGGGGRSRKGSSGTARGVLEGARIDAAANAAEEGRGTGASLLIRLPDGRQLIKVVDDTPSAAAASALSHALGVEQRAMVRFDGGAGALKGLRTLTLAHMFMEGYQRALSFVVDVKQVVHVKPSPLDERAQSGDASFMYRVMARARSLEPYDKQLPATIRQARFLLDLSINVRQAWDMKGDVDEEQAYDLADTLYSALLAQQAEEDSELQRQQQDQEHDRVMGLVSPSGGNGLDPDLGISSDMDHVKLDLVRGRLGGHSWRQERGAGPRQRQQRQEKKHFAPWIVVTADLGQGPTMLTALGLLQKRLREERQKAVVETTLYRASVAAPRLNAKDGWVYVIGLGFEAPYLPLYGYQKVATTSSSPRPRQCRQAPSAQKSQGPATQSLLPTRGMRPFPASINGKPVVP</sequence>
<evidence type="ECO:0000256" key="1">
    <source>
        <dbReference type="SAM" id="MobiDB-lite"/>
    </source>
</evidence>
<evidence type="ECO:0000313" key="3">
    <source>
        <dbReference type="Proteomes" id="UP001165090"/>
    </source>
</evidence>
<protein>
    <submittedName>
        <fullName evidence="2">Uncharacterized protein</fullName>
    </submittedName>
</protein>